<comment type="caution">
    <text evidence="6">The sequence shown here is derived from an EMBL/GenBank/DDBJ whole genome shotgun (WGS) entry which is preliminary data.</text>
</comment>
<evidence type="ECO:0000256" key="2">
    <source>
        <dbReference type="ARBA" id="ARBA00011814"/>
    </source>
</evidence>
<gene>
    <name evidence="6" type="ORF">B0T19DRAFT_421547</name>
</gene>
<sequence>MAPRTAAATAARRIIAVYTAPCPYTRSHLTSPLKPILAPATTPKRHSSSWLLSALPNLSSGPSAPQTIHARRTLPYPPSQIYSLIANIDSYSSFLPHCASSTVTRWTSPPDPSHQHSDASPSTNSHHHNKRWPARADLTVGWGPFTESYTSRVYCVPGSIVEAVSGAARTSIPANTLAQVGYNVAAEGAIRPGEGLFESLVTRWTVQPVAAAAATRGPSTLSVLSSSLAGTDKTTEESWSDVELVVRFQFANPLLGHAVGQLAKEKVDAIVQAFEDRARTMYGRRSSSL</sequence>
<evidence type="ECO:0000256" key="3">
    <source>
        <dbReference type="ARBA" id="ARBA00024947"/>
    </source>
</evidence>
<comment type="function">
    <text evidence="3">Required for the function of coenzyme Q in the respiratory chain. May serve as a chaperone or may be involved in the transport of Q6 from its site of synthesis to the catalytic sites of the respiratory complexes.</text>
</comment>
<dbReference type="CDD" id="cd07813">
    <property type="entry name" value="COQ10p_like"/>
    <property type="match status" value="1"/>
</dbReference>
<dbReference type="Pfam" id="PF03364">
    <property type="entry name" value="Polyketide_cyc"/>
    <property type="match status" value="1"/>
</dbReference>
<dbReference type="PANTHER" id="PTHR12901:SF10">
    <property type="entry name" value="COENZYME Q-BINDING PROTEIN COQ10, MITOCHONDRIAL"/>
    <property type="match status" value="1"/>
</dbReference>
<evidence type="ECO:0000256" key="1">
    <source>
        <dbReference type="ARBA" id="ARBA00006885"/>
    </source>
</evidence>
<feature type="region of interest" description="Disordered" evidence="4">
    <location>
        <begin position="105"/>
        <end position="131"/>
    </location>
</feature>
<dbReference type="InterPro" id="IPR005031">
    <property type="entry name" value="COQ10_START"/>
</dbReference>
<organism evidence="6 7">
    <name type="scientific">Cercophora scortea</name>
    <dbReference type="NCBI Taxonomy" id="314031"/>
    <lineage>
        <taxon>Eukaryota</taxon>
        <taxon>Fungi</taxon>
        <taxon>Dikarya</taxon>
        <taxon>Ascomycota</taxon>
        <taxon>Pezizomycotina</taxon>
        <taxon>Sordariomycetes</taxon>
        <taxon>Sordariomycetidae</taxon>
        <taxon>Sordariales</taxon>
        <taxon>Lasiosphaeriaceae</taxon>
        <taxon>Cercophora</taxon>
    </lineage>
</organism>
<proteinExistence type="inferred from homology"/>
<dbReference type="SUPFAM" id="SSF55961">
    <property type="entry name" value="Bet v1-like"/>
    <property type="match status" value="1"/>
</dbReference>
<protein>
    <submittedName>
        <fullName evidence="6">Dehydrase and lipid transport-domain-containing protein</fullName>
    </submittedName>
</protein>
<dbReference type="Gene3D" id="3.30.530.20">
    <property type="match status" value="1"/>
</dbReference>
<dbReference type="InterPro" id="IPR044996">
    <property type="entry name" value="COQ10-like"/>
</dbReference>
<dbReference type="Proteomes" id="UP001286456">
    <property type="component" value="Unassembled WGS sequence"/>
</dbReference>
<evidence type="ECO:0000313" key="6">
    <source>
        <dbReference type="EMBL" id="KAK3327356.1"/>
    </source>
</evidence>
<reference evidence="6" key="2">
    <citation type="submission" date="2023-06" db="EMBL/GenBank/DDBJ databases">
        <authorList>
            <consortium name="Lawrence Berkeley National Laboratory"/>
            <person name="Haridas S."/>
            <person name="Hensen N."/>
            <person name="Bonometti L."/>
            <person name="Westerberg I."/>
            <person name="Brannstrom I.O."/>
            <person name="Guillou S."/>
            <person name="Cros-Aarteil S."/>
            <person name="Calhoun S."/>
            <person name="Kuo A."/>
            <person name="Mondo S."/>
            <person name="Pangilinan J."/>
            <person name="Riley R."/>
            <person name="Labutti K."/>
            <person name="Andreopoulos B."/>
            <person name="Lipzen A."/>
            <person name="Chen C."/>
            <person name="Yanf M."/>
            <person name="Daum C."/>
            <person name="Ng V."/>
            <person name="Clum A."/>
            <person name="Steindorff A."/>
            <person name="Ohm R."/>
            <person name="Martin F."/>
            <person name="Silar P."/>
            <person name="Natvig D."/>
            <person name="Lalanne C."/>
            <person name="Gautier V."/>
            <person name="Ament-Velasquez S.L."/>
            <person name="Kruys A."/>
            <person name="Hutchinson M.I."/>
            <person name="Powell A.J."/>
            <person name="Barry K."/>
            <person name="Miller A.N."/>
            <person name="Grigoriev I.V."/>
            <person name="Debuchy R."/>
            <person name="Gladieux P."/>
            <person name="Thoren M.H."/>
            <person name="Johannesson H."/>
        </authorList>
    </citation>
    <scope>NUCLEOTIDE SEQUENCE</scope>
    <source>
        <strain evidence="6">SMH4131-1</strain>
    </source>
</reference>
<comment type="similarity">
    <text evidence="1">Belongs to the COQ10 family.</text>
</comment>
<dbReference type="GO" id="GO:0005739">
    <property type="term" value="C:mitochondrion"/>
    <property type="evidence" value="ECO:0007669"/>
    <property type="project" value="TreeGrafter"/>
</dbReference>
<evidence type="ECO:0000256" key="4">
    <source>
        <dbReference type="SAM" id="MobiDB-lite"/>
    </source>
</evidence>
<dbReference type="PANTHER" id="PTHR12901">
    <property type="entry name" value="SPERM PROTEIN HOMOLOG"/>
    <property type="match status" value="1"/>
</dbReference>
<comment type="subunit">
    <text evidence="2">Interacts with coenzyme Q.</text>
</comment>
<feature type="domain" description="Coenzyme Q-binding protein COQ10 START" evidence="5">
    <location>
        <begin position="74"/>
        <end position="275"/>
    </location>
</feature>
<dbReference type="GO" id="GO:0048039">
    <property type="term" value="F:ubiquinone binding"/>
    <property type="evidence" value="ECO:0007669"/>
    <property type="project" value="InterPro"/>
</dbReference>
<keyword evidence="7" id="KW-1185">Reference proteome</keyword>
<accession>A0AAE0ILI5</accession>
<dbReference type="EMBL" id="JAUEPO010000003">
    <property type="protein sequence ID" value="KAK3327356.1"/>
    <property type="molecule type" value="Genomic_DNA"/>
</dbReference>
<evidence type="ECO:0000313" key="7">
    <source>
        <dbReference type="Proteomes" id="UP001286456"/>
    </source>
</evidence>
<dbReference type="AlphaFoldDB" id="A0AAE0ILI5"/>
<evidence type="ECO:0000259" key="5">
    <source>
        <dbReference type="Pfam" id="PF03364"/>
    </source>
</evidence>
<reference evidence="6" key="1">
    <citation type="journal article" date="2023" name="Mol. Phylogenet. Evol.">
        <title>Genome-scale phylogeny and comparative genomics of the fungal order Sordariales.</title>
        <authorList>
            <person name="Hensen N."/>
            <person name="Bonometti L."/>
            <person name="Westerberg I."/>
            <person name="Brannstrom I.O."/>
            <person name="Guillou S."/>
            <person name="Cros-Aarteil S."/>
            <person name="Calhoun S."/>
            <person name="Haridas S."/>
            <person name="Kuo A."/>
            <person name="Mondo S."/>
            <person name="Pangilinan J."/>
            <person name="Riley R."/>
            <person name="LaButti K."/>
            <person name="Andreopoulos B."/>
            <person name="Lipzen A."/>
            <person name="Chen C."/>
            <person name="Yan M."/>
            <person name="Daum C."/>
            <person name="Ng V."/>
            <person name="Clum A."/>
            <person name="Steindorff A."/>
            <person name="Ohm R.A."/>
            <person name="Martin F."/>
            <person name="Silar P."/>
            <person name="Natvig D.O."/>
            <person name="Lalanne C."/>
            <person name="Gautier V."/>
            <person name="Ament-Velasquez S.L."/>
            <person name="Kruys A."/>
            <person name="Hutchinson M.I."/>
            <person name="Powell A.J."/>
            <person name="Barry K."/>
            <person name="Miller A.N."/>
            <person name="Grigoriev I.V."/>
            <person name="Debuchy R."/>
            <person name="Gladieux P."/>
            <person name="Hiltunen Thoren M."/>
            <person name="Johannesson H."/>
        </authorList>
    </citation>
    <scope>NUCLEOTIDE SEQUENCE</scope>
    <source>
        <strain evidence="6">SMH4131-1</strain>
    </source>
</reference>
<name>A0AAE0ILI5_9PEZI</name>
<dbReference type="GO" id="GO:0045333">
    <property type="term" value="P:cellular respiration"/>
    <property type="evidence" value="ECO:0007669"/>
    <property type="project" value="InterPro"/>
</dbReference>
<dbReference type="InterPro" id="IPR023393">
    <property type="entry name" value="START-like_dom_sf"/>
</dbReference>